<feature type="transmembrane region" description="Helical" evidence="1">
    <location>
        <begin position="97"/>
        <end position="115"/>
    </location>
</feature>
<dbReference type="EMBL" id="JACGWV010000001">
    <property type="protein sequence ID" value="MBA8809215.1"/>
    <property type="molecule type" value="Genomic_DNA"/>
</dbReference>
<organism evidence="2 3">
    <name type="scientific">Promicromonospora sukumoe</name>
    <dbReference type="NCBI Taxonomy" id="88382"/>
    <lineage>
        <taxon>Bacteria</taxon>
        <taxon>Bacillati</taxon>
        <taxon>Actinomycetota</taxon>
        <taxon>Actinomycetes</taxon>
        <taxon>Micrococcales</taxon>
        <taxon>Promicromonosporaceae</taxon>
        <taxon>Promicromonospora</taxon>
    </lineage>
</organism>
<protein>
    <recommendedName>
        <fullName evidence="4">HXXEE domain-containing protein</fullName>
    </recommendedName>
</protein>
<dbReference type="Pfam" id="PF13787">
    <property type="entry name" value="HXXEE"/>
    <property type="match status" value="1"/>
</dbReference>
<keyword evidence="1" id="KW-0472">Membrane</keyword>
<dbReference type="RefSeq" id="WP_182617914.1">
    <property type="nucleotide sequence ID" value="NZ_BAAATF010000003.1"/>
</dbReference>
<keyword evidence="3" id="KW-1185">Reference proteome</keyword>
<dbReference type="AlphaFoldDB" id="A0A7W3JAG9"/>
<sequence length="176" mass="18327">MAEERAAQTAGTSGVAVPDRGRLALLWAVTVVALAVHNAEELLRDLPRWQADHPRLPGSALYGDQAQFAVALAIVTGLALVLAVAAVARRAAWSAQVLVWVGYALLVNAAGHVLLSVVSWSFMPGVLTSVLVLVPVFVLLTRVLPPVRWTVSSVLVTLVAAFGVVVGSLVIAAALA</sequence>
<accession>A0A7W3JAG9</accession>
<name>A0A7W3JAG9_9MICO</name>
<gene>
    <name evidence="2" type="ORF">FHX71_003157</name>
</gene>
<reference evidence="2 3" key="1">
    <citation type="submission" date="2020-07" db="EMBL/GenBank/DDBJ databases">
        <title>Sequencing the genomes of 1000 actinobacteria strains.</title>
        <authorList>
            <person name="Klenk H.-P."/>
        </authorList>
    </citation>
    <scope>NUCLEOTIDE SEQUENCE [LARGE SCALE GENOMIC DNA]</scope>
    <source>
        <strain evidence="2 3">DSM 44121</strain>
    </source>
</reference>
<evidence type="ECO:0008006" key="4">
    <source>
        <dbReference type="Google" id="ProtNLM"/>
    </source>
</evidence>
<feature type="transmembrane region" description="Helical" evidence="1">
    <location>
        <begin position="66"/>
        <end position="88"/>
    </location>
</feature>
<feature type="transmembrane region" description="Helical" evidence="1">
    <location>
        <begin position="121"/>
        <end position="141"/>
    </location>
</feature>
<proteinExistence type="predicted"/>
<dbReference type="InterPro" id="IPR025671">
    <property type="entry name" value="HXXEE"/>
</dbReference>
<keyword evidence="1" id="KW-0812">Transmembrane</keyword>
<dbReference type="Proteomes" id="UP000540568">
    <property type="component" value="Unassembled WGS sequence"/>
</dbReference>
<keyword evidence="1" id="KW-1133">Transmembrane helix</keyword>
<feature type="transmembrane region" description="Helical" evidence="1">
    <location>
        <begin position="153"/>
        <end position="175"/>
    </location>
</feature>
<evidence type="ECO:0000313" key="2">
    <source>
        <dbReference type="EMBL" id="MBA8809215.1"/>
    </source>
</evidence>
<comment type="caution">
    <text evidence="2">The sequence shown here is derived from an EMBL/GenBank/DDBJ whole genome shotgun (WGS) entry which is preliminary data.</text>
</comment>
<evidence type="ECO:0000256" key="1">
    <source>
        <dbReference type="SAM" id="Phobius"/>
    </source>
</evidence>
<evidence type="ECO:0000313" key="3">
    <source>
        <dbReference type="Proteomes" id="UP000540568"/>
    </source>
</evidence>
<feature type="transmembrane region" description="Helical" evidence="1">
    <location>
        <begin position="21"/>
        <end position="39"/>
    </location>
</feature>